<evidence type="ECO:0000259" key="3">
    <source>
        <dbReference type="Pfam" id="PF03114"/>
    </source>
</evidence>
<dbReference type="GO" id="GO:0005737">
    <property type="term" value="C:cytoplasm"/>
    <property type="evidence" value="ECO:0007669"/>
    <property type="project" value="InterPro"/>
</dbReference>
<keyword evidence="1" id="KW-0344">Guanine-nucleotide releasing factor</keyword>
<name>A0A9P4QE46_9PEZI</name>
<feature type="compositionally biased region" description="Low complexity" evidence="2">
    <location>
        <begin position="200"/>
        <end position="222"/>
    </location>
</feature>
<dbReference type="EMBL" id="MU003767">
    <property type="protein sequence ID" value="KAF2725583.1"/>
    <property type="molecule type" value="Genomic_DNA"/>
</dbReference>
<gene>
    <name evidence="4" type="ORF">K431DRAFT_317563</name>
</gene>
<comment type="caution">
    <text evidence="4">The sequence shown here is derived from an EMBL/GenBank/DDBJ whole genome shotgun (WGS) entry which is preliminary data.</text>
</comment>
<dbReference type="AlphaFoldDB" id="A0A9P4QE46"/>
<feature type="compositionally biased region" description="Polar residues" evidence="2">
    <location>
        <begin position="227"/>
        <end position="294"/>
    </location>
</feature>
<dbReference type="OrthoDB" id="10256089at2759"/>
<feature type="compositionally biased region" description="Polar residues" evidence="2">
    <location>
        <begin position="336"/>
        <end position="357"/>
    </location>
</feature>
<accession>A0A9P4QE46</accession>
<evidence type="ECO:0000256" key="1">
    <source>
        <dbReference type="ARBA" id="ARBA00022658"/>
    </source>
</evidence>
<feature type="region of interest" description="Disordered" evidence="2">
    <location>
        <begin position="147"/>
        <end position="360"/>
    </location>
</feature>
<proteinExistence type="predicted"/>
<dbReference type="Pfam" id="PF03114">
    <property type="entry name" value="BAR"/>
    <property type="match status" value="1"/>
</dbReference>
<dbReference type="Gene3D" id="1.20.1270.60">
    <property type="entry name" value="Arfaptin homology (AH) domain/BAR domain"/>
    <property type="match status" value="1"/>
</dbReference>
<dbReference type="Proteomes" id="UP000799441">
    <property type="component" value="Unassembled WGS sequence"/>
</dbReference>
<dbReference type="GO" id="GO:0032955">
    <property type="term" value="P:regulation of division septum assembly"/>
    <property type="evidence" value="ECO:0007669"/>
    <property type="project" value="TreeGrafter"/>
</dbReference>
<organism evidence="4 5">
    <name type="scientific">Polychaeton citri CBS 116435</name>
    <dbReference type="NCBI Taxonomy" id="1314669"/>
    <lineage>
        <taxon>Eukaryota</taxon>
        <taxon>Fungi</taxon>
        <taxon>Dikarya</taxon>
        <taxon>Ascomycota</taxon>
        <taxon>Pezizomycotina</taxon>
        <taxon>Dothideomycetes</taxon>
        <taxon>Dothideomycetidae</taxon>
        <taxon>Capnodiales</taxon>
        <taxon>Capnodiaceae</taxon>
        <taxon>Polychaeton</taxon>
    </lineage>
</organism>
<dbReference type="SUPFAM" id="SSF103657">
    <property type="entry name" value="BAR/IMD domain-like"/>
    <property type="match status" value="1"/>
</dbReference>
<evidence type="ECO:0000313" key="5">
    <source>
        <dbReference type="Proteomes" id="UP000799441"/>
    </source>
</evidence>
<dbReference type="GO" id="GO:0031991">
    <property type="term" value="P:regulation of actomyosin contractile ring contraction"/>
    <property type="evidence" value="ECO:0007669"/>
    <property type="project" value="TreeGrafter"/>
</dbReference>
<dbReference type="InterPro" id="IPR027267">
    <property type="entry name" value="AH/BAR_dom_sf"/>
</dbReference>
<protein>
    <recommendedName>
        <fullName evidence="3">BAR domain-containing protein</fullName>
    </recommendedName>
</protein>
<evidence type="ECO:0000313" key="4">
    <source>
        <dbReference type="EMBL" id="KAF2725583.1"/>
    </source>
</evidence>
<dbReference type="PANTHER" id="PTHR22834">
    <property type="entry name" value="NUCLEAR FUSION PROTEIN FUS2"/>
    <property type="match status" value="1"/>
</dbReference>
<sequence length="435" mass="47130">MVACIKLHEGPQNAINKRKKRVVDYARCRSLEKRGEKPDKRTQDAADVYLALNDQLKIDLPKLYALTGNLVQNCLKCFLDIQLKWFKTWELKLTPILDVVPTSIQQILLPFRADHELVVPQLMELSICNGSLLADAANFLSPSVTLTAEDQGNGKRPSIINSKRAMSSGSDAGSNALNTPDSGKRNSGSYVLGTLSVEPSATSSGRARSNSSMSSRQMSGSTLIGANASSTGRPYSHQNSSLASPMFGNNSRPSTATHPPSGQHTPATSYMQQPSRISADNTRSPRPSSSNTYFTARIGNGPDSAPSSSNNTPNLNGSNPNHDRFSGIFSSAMPPSDSSYALPNIQSQQQKQVSSPGPTIRPADVPAQFVCASLFEFNIDGTRREAGYPYLTYSQGEVFDVIAQKGELWLARNQDDASATLGWIWEQHFVVLSAD</sequence>
<dbReference type="InterPro" id="IPR004148">
    <property type="entry name" value="BAR_dom"/>
</dbReference>
<dbReference type="InterPro" id="IPR051492">
    <property type="entry name" value="Dynamin-Rho_GEF"/>
</dbReference>
<reference evidence="4" key="1">
    <citation type="journal article" date="2020" name="Stud. Mycol.">
        <title>101 Dothideomycetes genomes: a test case for predicting lifestyles and emergence of pathogens.</title>
        <authorList>
            <person name="Haridas S."/>
            <person name="Albert R."/>
            <person name="Binder M."/>
            <person name="Bloem J."/>
            <person name="Labutti K."/>
            <person name="Salamov A."/>
            <person name="Andreopoulos B."/>
            <person name="Baker S."/>
            <person name="Barry K."/>
            <person name="Bills G."/>
            <person name="Bluhm B."/>
            <person name="Cannon C."/>
            <person name="Castanera R."/>
            <person name="Culley D."/>
            <person name="Daum C."/>
            <person name="Ezra D."/>
            <person name="Gonzalez J."/>
            <person name="Henrissat B."/>
            <person name="Kuo A."/>
            <person name="Liang C."/>
            <person name="Lipzen A."/>
            <person name="Lutzoni F."/>
            <person name="Magnuson J."/>
            <person name="Mondo S."/>
            <person name="Nolan M."/>
            <person name="Ohm R."/>
            <person name="Pangilinan J."/>
            <person name="Park H.-J."/>
            <person name="Ramirez L."/>
            <person name="Alfaro M."/>
            <person name="Sun H."/>
            <person name="Tritt A."/>
            <person name="Yoshinaga Y."/>
            <person name="Zwiers L.-H."/>
            <person name="Turgeon B."/>
            <person name="Goodwin S."/>
            <person name="Spatafora J."/>
            <person name="Crous P."/>
            <person name="Grigoriev I."/>
        </authorList>
    </citation>
    <scope>NUCLEOTIDE SEQUENCE</scope>
    <source>
        <strain evidence="4">CBS 116435</strain>
    </source>
</reference>
<feature type="compositionally biased region" description="Polar residues" evidence="2">
    <location>
        <begin position="159"/>
        <end position="189"/>
    </location>
</feature>
<evidence type="ECO:0000256" key="2">
    <source>
        <dbReference type="SAM" id="MobiDB-lite"/>
    </source>
</evidence>
<dbReference type="PANTHER" id="PTHR22834:SF20">
    <property type="entry name" value="SH3 DOMAIN-CONTAINING PROTEIN"/>
    <property type="match status" value="1"/>
</dbReference>
<feature type="domain" description="BAR" evidence="3">
    <location>
        <begin position="11"/>
        <end position="89"/>
    </location>
</feature>
<feature type="compositionally biased region" description="Low complexity" evidence="2">
    <location>
        <begin position="302"/>
        <end position="320"/>
    </location>
</feature>
<keyword evidence="5" id="KW-1185">Reference proteome</keyword>
<dbReference type="GO" id="GO:0005085">
    <property type="term" value="F:guanyl-nucleotide exchange factor activity"/>
    <property type="evidence" value="ECO:0007669"/>
    <property type="project" value="UniProtKB-KW"/>
</dbReference>